<dbReference type="GeneID" id="9096935"/>
<dbReference type="KEGG" id="pbl:PAAG_04536"/>
<evidence type="ECO:0000313" key="1">
    <source>
        <dbReference type="EMBL" id="EEH33486.2"/>
    </source>
</evidence>
<accession>C1H192</accession>
<organism evidence="1 2">
    <name type="scientific">Paracoccidioides lutzii (strain ATCC MYA-826 / Pb01)</name>
    <name type="common">Paracoccidioides brasiliensis</name>
    <dbReference type="NCBI Taxonomy" id="502779"/>
    <lineage>
        <taxon>Eukaryota</taxon>
        <taxon>Fungi</taxon>
        <taxon>Dikarya</taxon>
        <taxon>Ascomycota</taxon>
        <taxon>Pezizomycotina</taxon>
        <taxon>Eurotiomycetes</taxon>
        <taxon>Eurotiomycetidae</taxon>
        <taxon>Onygenales</taxon>
        <taxon>Ajellomycetaceae</taxon>
        <taxon>Paracoccidioides</taxon>
    </lineage>
</organism>
<sequence length="85" mass="9915">MYFLSKIIVGSSFEELQDNTWTYQLIYSAPGKLTNIVPTLDASLMDREAYINGDDKDKEKCFYFLHVTDIICNPWMMEGRSFTDE</sequence>
<proteinExistence type="predicted"/>
<dbReference type="VEuPathDB" id="FungiDB:PAAG_04536"/>
<evidence type="ECO:0000313" key="2">
    <source>
        <dbReference type="Proteomes" id="UP000002059"/>
    </source>
</evidence>
<name>C1H192_PARBA</name>
<dbReference type="RefSeq" id="XP_015699521.1">
    <property type="nucleotide sequence ID" value="XM_015845295.1"/>
</dbReference>
<dbReference type="Proteomes" id="UP000002059">
    <property type="component" value="Partially assembled WGS sequence"/>
</dbReference>
<reference evidence="1 2" key="1">
    <citation type="journal article" date="2011" name="PLoS Genet.">
        <title>Comparative genomic analysis of human fungal pathogens causing paracoccidioidomycosis.</title>
        <authorList>
            <person name="Desjardins C.A."/>
            <person name="Champion M.D."/>
            <person name="Holder J.W."/>
            <person name="Muszewska A."/>
            <person name="Goldberg J."/>
            <person name="Bailao A.M."/>
            <person name="Brigido M.M."/>
            <person name="Ferreira M.E."/>
            <person name="Garcia A.M."/>
            <person name="Grynberg M."/>
            <person name="Gujja S."/>
            <person name="Heiman D.I."/>
            <person name="Henn M.R."/>
            <person name="Kodira C.D."/>
            <person name="Leon-Narvaez H."/>
            <person name="Longo L.V."/>
            <person name="Ma L.J."/>
            <person name="Malavazi I."/>
            <person name="Matsuo A.L."/>
            <person name="Morais F.V."/>
            <person name="Pereira M."/>
            <person name="Rodriguez-Brito S."/>
            <person name="Sakthikumar S."/>
            <person name="Salem-Izacc S.M."/>
            <person name="Sykes S.M."/>
            <person name="Teixeira M.M."/>
            <person name="Vallejo M.C."/>
            <person name="Walter M.E."/>
            <person name="Yandava C."/>
            <person name="Young S."/>
            <person name="Zeng Q."/>
            <person name="Zucker J."/>
            <person name="Felipe M.S."/>
            <person name="Goldman G.H."/>
            <person name="Haas B.J."/>
            <person name="McEwen J.G."/>
            <person name="Nino-Vega G."/>
            <person name="Puccia R."/>
            <person name="San-Blas G."/>
            <person name="Soares C.M."/>
            <person name="Birren B.W."/>
            <person name="Cuomo C.A."/>
        </authorList>
    </citation>
    <scope>NUCLEOTIDE SEQUENCE [LARGE SCALE GENOMIC DNA]</scope>
    <source>
        <strain evidence="2">ATCC MYA-826 / Pb01</strain>
    </source>
</reference>
<gene>
    <name evidence="1" type="ORF">PAAG_04536</name>
</gene>
<dbReference type="AlphaFoldDB" id="C1H192"/>
<protein>
    <submittedName>
        <fullName evidence="1">Uncharacterized protein</fullName>
    </submittedName>
</protein>
<dbReference type="HOGENOM" id="CLU_2513239_0_0_1"/>
<keyword evidence="2" id="KW-1185">Reference proteome</keyword>
<dbReference type="EMBL" id="KN294002">
    <property type="protein sequence ID" value="EEH33486.2"/>
    <property type="molecule type" value="Genomic_DNA"/>
</dbReference>